<feature type="non-terminal residue" evidence="2">
    <location>
        <position position="644"/>
    </location>
</feature>
<keyword evidence="2" id="KW-0548">Nucleotidyltransferase</keyword>
<feature type="domain" description="Endonuclease/exonuclease/phosphatase" evidence="1">
    <location>
        <begin position="181"/>
        <end position="435"/>
    </location>
</feature>
<proteinExistence type="predicted"/>
<keyword evidence="3" id="KW-1185">Reference proteome</keyword>
<dbReference type="Gene3D" id="3.60.10.10">
    <property type="entry name" value="Endonuclease/exonuclease/phosphatase"/>
    <property type="match status" value="1"/>
</dbReference>
<dbReference type="SUPFAM" id="SSF56219">
    <property type="entry name" value="DNase I-like"/>
    <property type="match status" value="1"/>
</dbReference>
<accession>A0A2P4YPX6</accession>
<name>A0A2P4YPX6_9STRA</name>
<keyword evidence="2" id="KW-0808">Transferase</keyword>
<keyword evidence="2" id="KW-0695">RNA-directed DNA polymerase</keyword>
<reference evidence="2 3" key="1">
    <citation type="journal article" date="2017" name="Genome Biol. Evol.">
        <title>Phytophthora megakarya and P. palmivora, closely related causal agents of cacao black pod rot, underwent increases in genome sizes and gene numbers by different mechanisms.</title>
        <authorList>
            <person name="Ali S.S."/>
            <person name="Shao J."/>
            <person name="Lary D.J."/>
            <person name="Kronmiller B."/>
            <person name="Shen D."/>
            <person name="Strem M.D."/>
            <person name="Amoako-Attah I."/>
            <person name="Akrofi A.Y."/>
            <person name="Begoude B.A."/>
            <person name="Ten Hoopen G.M."/>
            <person name="Coulibaly K."/>
            <person name="Kebe B.I."/>
            <person name="Melnick R.L."/>
            <person name="Guiltinan M.J."/>
            <person name="Tyler B.M."/>
            <person name="Meinhardt L.W."/>
            <person name="Bailey B.A."/>
        </authorList>
    </citation>
    <scope>NUCLEOTIDE SEQUENCE [LARGE SCALE GENOMIC DNA]</scope>
    <source>
        <strain evidence="3">sbr112.9</strain>
    </source>
</reference>
<organism evidence="2 3">
    <name type="scientific">Phytophthora palmivora</name>
    <dbReference type="NCBI Taxonomy" id="4796"/>
    <lineage>
        <taxon>Eukaryota</taxon>
        <taxon>Sar</taxon>
        <taxon>Stramenopiles</taxon>
        <taxon>Oomycota</taxon>
        <taxon>Peronosporomycetes</taxon>
        <taxon>Peronosporales</taxon>
        <taxon>Peronosporaceae</taxon>
        <taxon>Phytophthora</taxon>
    </lineage>
</organism>
<evidence type="ECO:0000259" key="1">
    <source>
        <dbReference type="Pfam" id="PF03372"/>
    </source>
</evidence>
<dbReference type="InterPro" id="IPR036691">
    <property type="entry name" value="Endo/exonu/phosph_ase_sf"/>
</dbReference>
<dbReference type="GO" id="GO:0003964">
    <property type="term" value="F:RNA-directed DNA polymerase activity"/>
    <property type="evidence" value="ECO:0007669"/>
    <property type="project" value="UniProtKB-KW"/>
</dbReference>
<dbReference type="InterPro" id="IPR005135">
    <property type="entry name" value="Endo/exonuclease/phosphatase"/>
</dbReference>
<comment type="caution">
    <text evidence="2">The sequence shown here is derived from an EMBL/GenBank/DDBJ whole genome shotgun (WGS) entry which is preliminary data.</text>
</comment>
<protein>
    <submittedName>
        <fullName evidence="2">Reverse transcriptase</fullName>
    </submittedName>
</protein>
<dbReference type="Pfam" id="PF03372">
    <property type="entry name" value="Exo_endo_phos"/>
    <property type="match status" value="1"/>
</dbReference>
<sequence>MNRSLAASTVQWERLRRWVPRALCRDNYDGIPSDDWALLHVLPYVIATWFSTPMGRAPHGARNIWYQEYPFIERLCNNVLSNKGWSGAALTNIKGREAQSGAEPAKSLAPLHASSSMKQKTIGEMLSTLSPQERYRSRRKEFQTLKRQQARKRIRRERELATDHLRGQGLHTEDRTYGFVSHNVRGFGASAKAHQDWLHSLGRNTSNGPQDVALIQETHVHSSHIENAKREYAARWGYRLGNGSPTLSYWGAAVSRKGGVGILVNPYGAFTEHRPIWQETWSPHFVAVSGKLDGEEIIVANVYAPIDRTQREELFKALGELPFPAHGRVLLGGDFNCTLDARLDRTYAAAGANHDSPELRRLLARWDAQDCLSNMMPDQTDENRVKHFHAKYHTYRYQVNGDAESSRLDRWYGSSLIQPWIAATEVVRPAARSDHDGAQLHLRSPNNPLRVKQQQRTYPTLRVKQQQRTYPVPNYAKSLVDAYTNGALDALRDRLQSAHLTADEAATLWENTKRQIRKGILNCKKTARRRRTRTYRQKLTRLLRLQRAALAAETSSQDDIDDITARLDGLDIQSTACGNRLEKIRAAIVDLQIERGHSKMAARFRQNTWHAKRVTSKLFRSTSAKFADNAIPTIVPAADSPQRN</sequence>
<dbReference type="EMBL" id="NCKW01000960">
    <property type="protein sequence ID" value="POM79844.1"/>
    <property type="molecule type" value="Genomic_DNA"/>
</dbReference>
<evidence type="ECO:0000313" key="2">
    <source>
        <dbReference type="EMBL" id="POM79844.1"/>
    </source>
</evidence>
<dbReference type="OrthoDB" id="168226at2759"/>
<dbReference type="Proteomes" id="UP000237271">
    <property type="component" value="Unassembled WGS sequence"/>
</dbReference>
<dbReference type="AlphaFoldDB" id="A0A2P4YPX6"/>
<gene>
    <name evidence="2" type="ORF">PHPALM_2393</name>
</gene>
<evidence type="ECO:0000313" key="3">
    <source>
        <dbReference type="Proteomes" id="UP000237271"/>
    </source>
</evidence>